<sequence>MNLMTEEFAESLGIKRKRCAVPIGTLDNLTTIAKRHITATLTFTDDAYEWTLSFLVIPTISTLIPNQRIDRSLLDIPRNLRLADTRFHIPAPIDVLLSSGSTLASMCVGQIILTKPDEPELRLQKTRFGWVIGGSPTSQTATSTFHASTTALQADVKRFWEIDEGQPTTHLSESERQCKEYFRNHVQRTREGRCILSLLFNERLHSLGSSKAAAMSKLTSLHRRFQRDIPYEGAYSTVIQECLDLGHMTKINTDHSTKHGYYLPHHGVIKESSDTTKLLVVFDGSASCTTGVSLNDTLHTGPKLQEDLFDILLRFRFHQYVLTGDVEKMYRQILIRPEDRKYQQILWRNSNGEVETYQLNTVTFGLLGAPYLALRSLKQLADDEGHRFPRASSILQRNFYVDDALTGVDTKEEVLSIRKELSDLLQSAGFNIKEWASNDPGILKGLSEQDKCRKLQLGDSQTLKTLGVFWDSQVDAILYAVDVLAKLPRVTKRSISSVIARIYYPLGLLAPVIIRAKIISQRVWLLKIDWDESLPVVLQSEWNRHFSQLALISNIRFPRKTVRPADIKMELHGLCDASEKAYGTCVYLRTVSSAGTIQTRLFTAKSRVAPLKTLTIPRFELSGARRLASLISSVQKALTIKISQIVYWTDSTIVIQWIKSSPHMLKTFEANRVAEVQTKTNISDWRHGSTADNPADLISRDQMPKEFLRPSIWKNGPEWLQQIEALIHLQCIHFSKEIRTLQKDPNTAVGGKLQRLNPFLDNEGILRIGGRLNNSPIPLHQKYLIILPKSSVTELIIDQVHRRNHHSGTQATLYVVRQRYRLVDGRSQVWRTIKRCVCCCRTNPPSVGYLLGDLPESRITESRPFTNIGIDSCCPFYIKEIPSLRDHNRRKVKVEHAHQHTGRRSQDNTTKPVI</sequence>
<dbReference type="PANTHER" id="PTHR47331:SF1">
    <property type="entry name" value="GAG-LIKE PROTEIN"/>
    <property type="match status" value="1"/>
</dbReference>
<reference evidence="5" key="1">
    <citation type="submission" date="2025-08" db="UniProtKB">
        <authorList>
            <consortium name="RefSeq"/>
        </authorList>
    </citation>
    <scope>IDENTIFICATION</scope>
</reference>
<feature type="domain" description="Reverse transcriptase" evidence="2">
    <location>
        <begin position="318"/>
        <end position="433"/>
    </location>
</feature>
<name>A0A9B2MRA7_BOMTE</name>
<dbReference type="Pfam" id="PF05380">
    <property type="entry name" value="Peptidase_A17"/>
    <property type="match status" value="1"/>
</dbReference>
<protein>
    <submittedName>
        <fullName evidence="5">Uncharacterized protein LOC105666924</fullName>
    </submittedName>
</protein>
<evidence type="ECO:0000313" key="4">
    <source>
        <dbReference type="Proteomes" id="UP000835206"/>
    </source>
</evidence>
<feature type="region of interest" description="Disordered" evidence="1">
    <location>
        <begin position="888"/>
        <end position="914"/>
    </location>
</feature>
<dbReference type="Proteomes" id="UP000835206">
    <property type="component" value="Unplaced"/>
</dbReference>
<dbReference type="Pfam" id="PF17921">
    <property type="entry name" value="Integrase_H2C2"/>
    <property type="match status" value="1"/>
</dbReference>
<feature type="domain" description="Integrase zinc-binding" evidence="3">
    <location>
        <begin position="790"/>
        <end position="844"/>
    </location>
</feature>
<feature type="compositionally biased region" description="Basic residues" evidence="1">
    <location>
        <begin position="888"/>
        <end position="903"/>
    </location>
</feature>
<organism evidence="4 5">
    <name type="scientific">Bombus terrestris</name>
    <name type="common">Buff-tailed bumblebee</name>
    <name type="synonym">Apis terrestris</name>
    <dbReference type="NCBI Taxonomy" id="30195"/>
    <lineage>
        <taxon>Eukaryota</taxon>
        <taxon>Metazoa</taxon>
        <taxon>Ecdysozoa</taxon>
        <taxon>Arthropoda</taxon>
        <taxon>Hexapoda</taxon>
        <taxon>Insecta</taxon>
        <taxon>Pterygota</taxon>
        <taxon>Neoptera</taxon>
        <taxon>Endopterygota</taxon>
        <taxon>Hymenoptera</taxon>
        <taxon>Apocrita</taxon>
        <taxon>Aculeata</taxon>
        <taxon>Apoidea</taxon>
        <taxon>Anthophila</taxon>
        <taxon>Apidae</taxon>
        <taxon>Bombus</taxon>
        <taxon>Bombus</taxon>
    </lineage>
</organism>
<dbReference type="Gene3D" id="3.30.70.270">
    <property type="match status" value="1"/>
</dbReference>
<dbReference type="GeneID" id="105666924"/>
<dbReference type="InterPro" id="IPR041588">
    <property type="entry name" value="Integrase_H2C2"/>
</dbReference>
<dbReference type="Gene3D" id="3.10.10.10">
    <property type="entry name" value="HIV Type 1 Reverse Transcriptase, subunit A, domain 1"/>
    <property type="match status" value="1"/>
</dbReference>
<evidence type="ECO:0000259" key="2">
    <source>
        <dbReference type="Pfam" id="PF00078"/>
    </source>
</evidence>
<dbReference type="InterPro" id="IPR043128">
    <property type="entry name" value="Rev_trsase/Diguanyl_cyclase"/>
</dbReference>
<dbReference type="KEGG" id="bter:105666924"/>
<gene>
    <name evidence="5" type="primary">LOC105666924</name>
</gene>
<dbReference type="AlphaFoldDB" id="A0A9B2MRA7"/>
<dbReference type="CDD" id="cd01644">
    <property type="entry name" value="RT_pepA17"/>
    <property type="match status" value="1"/>
</dbReference>
<dbReference type="RefSeq" id="XP_012174900.2">
    <property type="nucleotide sequence ID" value="XM_012319510.3"/>
</dbReference>
<dbReference type="PANTHER" id="PTHR47331">
    <property type="entry name" value="PHD-TYPE DOMAIN-CONTAINING PROTEIN"/>
    <property type="match status" value="1"/>
</dbReference>
<evidence type="ECO:0000256" key="1">
    <source>
        <dbReference type="SAM" id="MobiDB-lite"/>
    </source>
</evidence>
<dbReference type="GO" id="GO:0071897">
    <property type="term" value="P:DNA biosynthetic process"/>
    <property type="evidence" value="ECO:0007669"/>
    <property type="project" value="UniProtKB-ARBA"/>
</dbReference>
<dbReference type="InterPro" id="IPR043502">
    <property type="entry name" value="DNA/RNA_pol_sf"/>
</dbReference>
<dbReference type="OrthoDB" id="5920040at2759"/>
<dbReference type="InterPro" id="IPR008042">
    <property type="entry name" value="Retrotrans_Pao"/>
</dbReference>
<evidence type="ECO:0000259" key="3">
    <source>
        <dbReference type="Pfam" id="PF17921"/>
    </source>
</evidence>
<evidence type="ECO:0000313" key="5">
    <source>
        <dbReference type="RefSeq" id="XP_012174900.2"/>
    </source>
</evidence>
<proteinExistence type="predicted"/>
<keyword evidence="4" id="KW-1185">Reference proteome</keyword>
<dbReference type="InterPro" id="IPR000477">
    <property type="entry name" value="RT_dom"/>
</dbReference>
<dbReference type="SUPFAM" id="SSF56672">
    <property type="entry name" value="DNA/RNA polymerases"/>
    <property type="match status" value="1"/>
</dbReference>
<dbReference type="Pfam" id="PF00078">
    <property type="entry name" value="RVT_1"/>
    <property type="match status" value="1"/>
</dbReference>
<accession>A0A9B2MRA7</accession>